<accession>A0A0F5HVN3</accession>
<accession>A0A0F5I1X5</accession>
<evidence type="ECO:0000313" key="2">
    <source>
        <dbReference type="Proteomes" id="UP000031563"/>
    </source>
</evidence>
<dbReference type="Proteomes" id="UP000031563">
    <property type="component" value="Unassembled WGS sequence"/>
</dbReference>
<dbReference type="AlphaFoldDB" id="A0A0F5HVN3"/>
<dbReference type="EMBL" id="JWIR02000041">
    <property type="protein sequence ID" value="KKB39503.1"/>
    <property type="molecule type" value="Genomic_DNA"/>
</dbReference>
<evidence type="ECO:0000313" key="1">
    <source>
        <dbReference type="EMBL" id="KKB39503.1"/>
    </source>
</evidence>
<reference evidence="1" key="1">
    <citation type="submission" date="2015-02" db="EMBL/GenBank/DDBJ databases">
        <title>Genome Assembly of Bacillaceae bacterium MTCC 8252.</title>
        <authorList>
            <person name="Verma A."/>
            <person name="Khatri I."/>
            <person name="Mual P."/>
            <person name="Subramanian S."/>
            <person name="Krishnamurthi S."/>
        </authorList>
    </citation>
    <scope>NUCLEOTIDE SEQUENCE [LARGE SCALE GENOMIC DNA]</scope>
    <source>
        <strain evidence="1">MTCC 8252</strain>
    </source>
</reference>
<name>A0A0F5HVN3_BACTR</name>
<organism evidence="1 2">
    <name type="scientific">Bacillus thermotolerans</name>
    <name type="common">Quasibacillus thermotolerans</name>
    <dbReference type="NCBI Taxonomy" id="1221996"/>
    <lineage>
        <taxon>Bacteria</taxon>
        <taxon>Bacillati</taxon>
        <taxon>Bacillota</taxon>
        <taxon>Bacilli</taxon>
        <taxon>Bacillales</taxon>
        <taxon>Bacillaceae</taxon>
        <taxon>Bacillus</taxon>
    </lineage>
</organism>
<proteinExistence type="predicted"/>
<comment type="caution">
    <text evidence="1">The sequence shown here is derived from an EMBL/GenBank/DDBJ whole genome shotgun (WGS) entry which is preliminary data.</text>
</comment>
<keyword evidence="2" id="KW-1185">Reference proteome</keyword>
<sequence length="59" mass="6584">MAEQSIQTADQVKAADDKYPASFNWEIAAIKATKAVYYQLLNFARPIAAITRLKVRADP</sequence>
<dbReference type="STRING" id="1221996.QY95_02351"/>
<protein>
    <submittedName>
        <fullName evidence="1">Uncharacterized protein</fullName>
    </submittedName>
</protein>
<gene>
    <name evidence="1" type="ORF">QY95_02351</name>
</gene>
<dbReference type="RefSeq" id="WP_125444176.1">
    <property type="nucleotide sequence ID" value="NZ_JWIR02000041.1"/>
</dbReference>